<protein>
    <recommendedName>
        <fullName evidence="1">DNA (cytosine-5-)-methyltransferase</fullName>
        <ecNumber evidence="1">2.1.1.37</ecNumber>
    </recommendedName>
</protein>
<evidence type="ECO:0000256" key="5">
    <source>
        <dbReference type="PROSITE-ProRule" id="PRU01016"/>
    </source>
</evidence>
<name>A0A6A7ABY9_9PLEO</name>
<dbReference type="SUPFAM" id="SSF53335">
    <property type="entry name" value="S-adenosyl-L-methionine-dependent methyltransferases"/>
    <property type="match status" value="1"/>
</dbReference>
<comment type="similarity">
    <text evidence="5">Belongs to the class I-like SAM-binding methyltransferase superfamily. C5-methyltransferase family.</text>
</comment>
<dbReference type="GO" id="GO:0003677">
    <property type="term" value="F:DNA binding"/>
    <property type="evidence" value="ECO:0007669"/>
    <property type="project" value="TreeGrafter"/>
</dbReference>
<dbReference type="PROSITE" id="PS51679">
    <property type="entry name" value="SAM_MT_C5"/>
    <property type="match status" value="1"/>
</dbReference>
<dbReference type="InterPro" id="IPR050390">
    <property type="entry name" value="C5-Methyltransferase"/>
</dbReference>
<dbReference type="InterPro" id="IPR001525">
    <property type="entry name" value="C5_MeTfrase"/>
</dbReference>
<keyword evidence="4 5" id="KW-0949">S-adenosyl-L-methionine</keyword>
<dbReference type="GO" id="GO:0032259">
    <property type="term" value="P:methylation"/>
    <property type="evidence" value="ECO:0007669"/>
    <property type="project" value="UniProtKB-KW"/>
</dbReference>
<evidence type="ECO:0000256" key="3">
    <source>
        <dbReference type="ARBA" id="ARBA00022679"/>
    </source>
</evidence>
<reference evidence="6" key="1">
    <citation type="journal article" date="2020" name="Stud. Mycol.">
        <title>101 Dothideomycetes genomes: a test case for predicting lifestyles and emergence of pathogens.</title>
        <authorList>
            <person name="Haridas S."/>
            <person name="Albert R."/>
            <person name="Binder M."/>
            <person name="Bloem J."/>
            <person name="Labutti K."/>
            <person name="Salamov A."/>
            <person name="Andreopoulos B."/>
            <person name="Baker S."/>
            <person name="Barry K."/>
            <person name="Bills G."/>
            <person name="Bluhm B."/>
            <person name="Cannon C."/>
            <person name="Castanera R."/>
            <person name="Culley D."/>
            <person name="Daum C."/>
            <person name="Ezra D."/>
            <person name="Gonzalez J."/>
            <person name="Henrissat B."/>
            <person name="Kuo A."/>
            <person name="Liang C."/>
            <person name="Lipzen A."/>
            <person name="Lutzoni F."/>
            <person name="Magnuson J."/>
            <person name="Mondo S."/>
            <person name="Nolan M."/>
            <person name="Ohm R."/>
            <person name="Pangilinan J."/>
            <person name="Park H.-J."/>
            <person name="Ramirez L."/>
            <person name="Alfaro M."/>
            <person name="Sun H."/>
            <person name="Tritt A."/>
            <person name="Yoshinaga Y."/>
            <person name="Zwiers L.-H."/>
            <person name="Turgeon B."/>
            <person name="Goodwin S."/>
            <person name="Spatafora J."/>
            <person name="Crous P."/>
            <person name="Grigoriev I."/>
        </authorList>
    </citation>
    <scope>NUCLEOTIDE SEQUENCE</scope>
    <source>
        <strain evidence="6">CBS 113818</strain>
    </source>
</reference>
<evidence type="ECO:0000256" key="2">
    <source>
        <dbReference type="ARBA" id="ARBA00022603"/>
    </source>
</evidence>
<keyword evidence="3 5" id="KW-0808">Transferase</keyword>
<feature type="active site" evidence="5">
    <location>
        <position position="309"/>
    </location>
</feature>
<proteinExistence type="inferred from homology"/>
<dbReference type="EMBL" id="MU006220">
    <property type="protein sequence ID" value="KAF2830238.1"/>
    <property type="molecule type" value="Genomic_DNA"/>
</dbReference>
<dbReference type="PANTHER" id="PTHR10629">
    <property type="entry name" value="CYTOSINE-SPECIFIC METHYLTRANSFERASE"/>
    <property type="match status" value="1"/>
</dbReference>
<dbReference type="PRINTS" id="PR00105">
    <property type="entry name" value="C5METTRFRASE"/>
</dbReference>
<dbReference type="Gene3D" id="3.40.50.150">
    <property type="entry name" value="Vaccinia Virus protein VP39"/>
    <property type="match status" value="1"/>
</dbReference>
<dbReference type="Pfam" id="PF00145">
    <property type="entry name" value="DNA_methylase"/>
    <property type="match status" value="2"/>
</dbReference>
<dbReference type="GO" id="GO:0044027">
    <property type="term" value="P:negative regulation of gene expression via chromosomal CpG island methylation"/>
    <property type="evidence" value="ECO:0007669"/>
    <property type="project" value="TreeGrafter"/>
</dbReference>
<dbReference type="EC" id="2.1.1.37" evidence="1"/>
<dbReference type="AlphaFoldDB" id="A0A6A7ABY9"/>
<evidence type="ECO:0000313" key="6">
    <source>
        <dbReference type="EMBL" id="KAF2830238.1"/>
    </source>
</evidence>
<dbReference type="GO" id="GO:0003886">
    <property type="term" value="F:DNA (cytosine-5-)-methyltransferase activity"/>
    <property type="evidence" value="ECO:0007669"/>
    <property type="project" value="UniProtKB-EC"/>
</dbReference>
<dbReference type="InterPro" id="IPR029063">
    <property type="entry name" value="SAM-dependent_MTases_sf"/>
</dbReference>
<evidence type="ECO:0000313" key="7">
    <source>
        <dbReference type="Proteomes" id="UP000799424"/>
    </source>
</evidence>
<evidence type="ECO:0000256" key="4">
    <source>
        <dbReference type="ARBA" id="ARBA00022691"/>
    </source>
</evidence>
<feature type="non-terminal residue" evidence="6">
    <location>
        <position position="1"/>
    </location>
</feature>
<gene>
    <name evidence="6" type="ORF">CC86DRAFT_268314</name>
</gene>
<accession>A0A6A7ABY9</accession>
<evidence type="ECO:0000256" key="1">
    <source>
        <dbReference type="ARBA" id="ARBA00011975"/>
    </source>
</evidence>
<organism evidence="6 7">
    <name type="scientific">Ophiobolus disseminans</name>
    <dbReference type="NCBI Taxonomy" id="1469910"/>
    <lineage>
        <taxon>Eukaryota</taxon>
        <taxon>Fungi</taxon>
        <taxon>Dikarya</taxon>
        <taxon>Ascomycota</taxon>
        <taxon>Pezizomycotina</taxon>
        <taxon>Dothideomycetes</taxon>
        <taxon>Pleosporomycetidae</taxon>
        <taxon>Pleosporales</taxon>
        <taxon>Pleosporineae</taxon>
        <taxon>Phaeosphaeriaceae</taxon>
        <taxon>Ophiobolus</taxon>
    </lineage>
</organism>
<dbReference type="OrthoDB" id="414133at2759"/>
<dbReference type="Gene3D" id="3.90.120.10">
    <property type="entry name" value="DNA Methylase, subunit A, domain 2"/>
    <property type="match status" value="1"/>
</dbReference>
<dbReference type="GO" id="GO:0005634">
    <property type="term" value="C:nucleus"/>
    <property type="evidence" value="ECO:0007669"/>
    <property type="project" value="TreeGrafter"/>
</dbReference>
<sequence length="567" mass="64640">LEEFELPKFELQGGDIFPGDVLELHDHTERNLGYLFSGDFLLVRSIVENVKTEEVILRGYRLRRCAYLQPLFDRRFNDLFMLIEVSEHDPKPRFVQGLEDVSPTEVIQKRRCVFTHLDHELMNVSHTNKFAPARVTKEDKLKEWIFEHGTLICRWVHVVELHPTGQSCGGEARRMYKREATSFTNNESLTQPLVKTQSDPASGPLHNRKRVQSDEDVIFCPAKRHQRLPEKTNMMSLGDGFCGAGGVSQGAREAGYKIAWGLENEAYAMAAYKKNFPEAMHLEMDAHDFPDIAKRCTQGCDHLHMSCPCCFWSEAHTSDGKNDEKNMMTLYTVEAWLKALKPKAFSLEQAPGLLKLAKHRVYFRKLINDILSRGYAVRWKIQDQAWFGIPQHRRRLVFIGVKIGIPLPPFPAPIYGPPKSGLKRYVTIEDSLKVIERQAMSFRTDIYHQPLFEKRLDLPSIDPHVNLAKCVTTSGGDNVHYSGKRANTVRELASFQGLPPDFKFAGSVTEAKKQCGNTWPAKANKVYFALWAAHREAFDNGLINAEDEILDLYAFLEAKGVDIPKPP</sequence>
<keyword evidence="2 5" id="KW-0489">Methyltransferase</keyword>
<dbReference type="PANTHER" id="PTHR10629:SF52">
    <property type="entry name" value="DNA (CYTOSINE-5)-METHYLTRANSFERASE 1"/>
    <property type="match status" value="1"/>
</dbReference>
<keyword evidence="7" id="KW-1185">Reference proteome</keyword>
<dbReference type="Proteomes" id="UP000799424">
    <property type="component" value="Unassembled WGS sequence"/>
</dbReference>
<feature type="non-terminal residue" evidence="6">
    <location>
        <position position="567"/>
    </location>
</feature>